<feature type="compositionally biased region" description="Low complexity" evidence="1">
    <location>
        <begin position="12"/>
        <end position="40"/>
    </location>
</feature>
<gene>
    <name evidence="2" type="ORF">WDZ17_04310</name>
</gene>
<feature type="compositionally biased region" description="Acidic residues" evidence="1">
    <location>
        <begin position="256"/>
        <end position="277"/>
    </location>
</feature>
<keyword evidence="3" id="KW-1185">Reference proteome</keyword>
<dbReference type="Proteomes" id="UP001387100">
    <property type="component" value="Unassembled WGS sequence"/>
</dbReference>
<sequence length="319" mass="34013">MRWRRRKDEAGAVDPDGGSGADGAPDAAVEAPEDPQAVAERAARVAAEAEAERVRTAALAREARRQQQGPLDATELSAEDAARARVDLGALRLPAVQGMELRLEMEEKTQRVIGAVVVVGPSTLQLQAFAAPRTEGIWEEVRAEIRGQVSRQGGAAEEVEGAFGPEVLARMPVRSEDGRTGHRPVRFAGVDGPRWFVRAVFGGRAAVDQDAYAQLGALLRGVVVDRGDEAMAPRDMLPLRLPPQDQARPAAQTAPDDGEDRADEDRADEDRADEDRADEDRDGGAPTPSKAGSGASGEDTDGLGPLDPFHRGPETTETR</sequence>
<proteinExistence type="predicted"/>
<evidence type="ECO:0000313" key="2">
    <source>
        <dbReference type="EMBL" id="MEJ5944516.1"/>
    </source>
</evidence>
<evidence type="ECO:0000256" key="1">
    <source>
        <dbReference type="SAM" id="MobiDB-lite"/>
    </source>
</evidence>
<evidence type="ECO:0000313" key="3">
    <source>
        <dbReference type="Proteomes" id="UP001387100"/>
    </source>
</evidence>
<dbReference type="Pfam" id="PF12502">
    <property type="entry name" value="DUF3710"/>
    <property type="match status" value="1"/>
</dbReference>
<organism evidence="2 3">
    <name type="scientific">Pseudokineococcus basanitobsidens</name>
    <dbReference type="NCBI Taxonomy" id="1926649"/>
    <lineage>
        <taxon>Bacteria</taxon>
        <taxon>Bacillati</taxon>
        <taxon>Actinomycetota</taxon>
        <taxon>Actinomycetes</taxon>
        <taxon>Kineosporiales</taxon>
        <taxon>Kineosporiaceae</taxon>
        <taxon>Pseudokineococcus</taxon>
    </lineage>
</organism>
<accession>A0ABU8RHF5</accession>
<comment type="caution">
    <text evidence="2">The sequence shown here is derived from an EMBL/GenBank/DDBJ whole genome shotgun (WGS) entry which is preliminary data.</text>
</comment>
<feature type="compositionally biased region" description="Basic and acidic residues" evidence="1">
    <location>
        <begin position="308"/>
        <end position="319"/>
    </location>
</feature>
<dbReference type="EMBL" id="JBBIAA010000003">
    <property type="protein sequence ID" value="MEJ5944516.1"/>
    <property type="molecule type" value="Genomic_DNA"/>
</dbReference>
<dbReference type="RefSeq" id="WP_339573902.1">
    <property type="nucleotide sequence ID" value="NZ_JBBIAA010000003.1"/>
</dbReference>
<feature type="region of interest" description="Disordered" evidence="1">
    <location>
        <begin position="1"/>
        <end position="40"/>
    </location>
</feature>
<feature type="region of interest" description="Disordered" evidence="1">
    <location>
        <begin position="237"/>
        <end position="319"/>
    </location>
</feature>
<name>A0ABU8RHF5_9ACTN</name>
<protein>
    <submittedName>
        <fullName evidence="2">DUF3710 domain-containing protein</fullName>
    </submittedName>
</protein>
<feature type="compositionally biased region" description="Basic and acidic residues" evidence="1">
    <location>
        <begin position="1"/>
        <end position="10"/>
    </location>
</feature>
<dbReference type="InterPro" id="IPR022183">
    <property type="entry name" value="DUF3710"/>
</dbReference>
<reference evidence="2 3" key="1">
    <citation type="journal article" date="2017" name="Int. J. Syst. Evol. Microbiol.">
        <title>Pseudokineococcus basanitobsidens sp. nov., isolated from volcanic rock.</title>
        <authorList>
            <person name="Lee D.W."/>
            <person name="Park M.Y."/>
            <person name="Kim J.J."/>
            <person name="Kim B.S."/>
        </authorList>
    </citation>
    <scope>NUCLEOTIDE SEQUENCE [LARGE SCALE GENOMIC DNA]</scope>
    <source>
        <strain evidence="2 3">DSM 103726</strain>
    </source>
</reference>